<dbReference type="Proteomes" id="UP001589844">
    <property type="component" value="Unassembled WGS sequence"/>
</dbReference>
<evidence type="ECO:0000313" key="2">
    <source>
        <dbReference type="Proteomes" id="UP001589844"/>
    </source>
</evidence>
<name>A0ABV6IHK0_9BURK</name>
<dbReference type="InterPro" id="IPR053710">
    <property type="entry name" value="Arylamine_NAT_domain_sf"/>
</dbReference>
<dbReference type="Gene3D" id="3.30.2140.20">
    <property type="match status" value="1"/>
</dbReference>
<sequence length="222" mass="25250">MESNFINHLPIGDLTADVEQLFQDFDYLDILKNYGSYCLFINSLLSLALSRKQYRVKLIACYVQFDSKTDQRFLLGHPTYIDPGQLAGHIFCLVNDQYLIDFGLGNLRKFDSDFAQAVACPIHLNDDSSSSDPKCIASITTMSQQSLTWIGDHTIPDLELAMQAQEAKVMQLMSFIERFQNNRLGHCIRKALTSKTKVSPKTKISTQSLNWPLKNFDDTLRP</sequence>
<comment type="caution">
    <text evidence="1">The sequence shown here is derived from an EMBL/GenBank/DDBJ whole genome shotgun (WGS) entry which is preliminary data.</text>
</comment>
<evidence type="ECO:0000313" key="1">
    <source>
        <dbReference type="EMBL" id="MFC0351324.1"/>
    </source>
</evidence>
<organism evidence="1 2">
    <name type="scientific">Undibacterium danionis</name>
    <dbReference type="NCBI Taxonomy" id="1812100"/>
    <lineage>
        <taxon>Bacteria</taxon>
        <taxon>Pseudomonadati</taxon>
        <taxon>Pseudomonadota</taxon>
        <taxon>Betaproteobacteria</taxon>
        <taxon>Burkholderiales</taxon>
        <taxon>Oxalobacteraceae</taxon>
        <taxon>Undibacterium</taxon>
    </lineage>
</organism>
<proteinExistence type="predicted"/>
<keyword evidence="2" id="KW-1185">Reference proteome</keyword>
<dbReference type="InterPro" id="IPR038765">
    <property type="entry name" value="Papain-like_cys_pep_sf"/>
</dbReference>
<reference evidence="1 2" key="1">
    <citation type="submission" date="2024-09" db="EMBL/GenBank/DDBJ databases">
        <authorList>
            <person name="Sun Q."/>
            <person name="Mori K."/>
        </authorList>
    </citation>
    <scope>NUCLEOTIDE SEQUENCE [LARGE SCALE GENOMIC DNA]</scope>
    <source>
        <strain evidence="1 2">CCM 8677</strain>
    </source>
</reference>
<dbReference type="SUPFAM" id="SSF54001">
    <property type="entry name" value="Cysteine proteinases"/>
    <property type="match status" value="1"/>
</dbReference>
<protein>
    <submittedName>
        <fullName evidence="1">Uncharacterized protein</fullName>
    </submittedName>
</protein>
<accession>A0ABV6IHK0</accession>
<dbReference type="EMBL" id="JBHLXJ010000017">
    <property type="protein sequence ID" value="MFC0351324.1"/>
    <property type="molecule type" value="Genomic_DNA"/>
</dbReference>
<gene>
    <name evidence="1" type="ORF">ACFFJH_16005</name>
</gene>
<dbReference type="RefSeq" id="WP_390213944.1">
    <property type="nucleotide sequence ID" value="NZ_JBHLXJ010000017.1"/>
</dbReference>